<name>A0AAD0TXP5_9GAMM</name>
<dbReference type="SMART" id="SM00448">
    <property type="entry name" value="REC"/>
    <property type="match status" value="1"/>
</dbReference>
<dbReference type="InterPro" id="IPR036890">
    <property type="entry name" value="HATPase_C_sf"/>
</dbReference>
<dbReference type="InterPro" id="IPR005467">
    <property type="entry name" value="His_kinase_dom"/>
</dbReference>
<dbReference type="NCBIfam" id="TIGR00229">
    <property type="entry name" value="sensory_box"/>
    <property type="match status" value="3"/>
</dbReference>
<dbReference type="AlphaFoldDB" id="A0AAD0TXP5"/>
<dbReference type="InterPro" id="IPR000014">
    <property type="entry name" value="PAS"/>
</dbReference>
<evidence type="ECO:0000313" key="10">
    <source>
        <dbReference type="EMBL" id="AYM86123.1"/>
    </source>
</evidence>
<dbReference type="SUPFAM" id="SSF55785">
    <property type="entry name" value="PYP-like sensor domain (PAS domain)"/>
    <property type="match status" value="3"/>
</dbReference>
<dbReference type="Gene3D" id="3.30.565.10">
    <property type="entry name" value="Histidine kinase-like ATPase, C-terminal domain"/>
    <property type="match status" value="1"/>
</dbReference>
<dbReference type="CDD" id="cd17546">
    <property type="entry name" value="REC_hyHK_CKI1_RcsC-like"/>
    <property type="match status" value="1"/>
</dbReference>
<dbReference type="PROSITE" id="PS50112">
    <property type="entry name" value="PAS"/>
    <property type="match status" value="2"/>
</dbReference>
<dbReference type="EMBL" id="CP033065">
    <property type="protein sequence ID" value="AYM86123.1"/>
    <property type="molecule type" value="Genomic_DNA"/>
</dbReference>
<dbReference type="Pfam" id="PF02518">
    <property type="entry name" value="HATPase_c"/>
    <property type="match status" value="1"/>
</dbReference>
<sequence length="939" mass="105175">MNEAHMEEKDELQVQVHYALIEQLSANTRRQTKLLALLDECVFECDKHLVFSYVNEAWLNKLGFTPAMLIGKKITSLLETKDSLKLSAYIESIFEGVFSASIELQVKNNDGLTNWFEMRLACDDSGGFIGSLHDIQRHKDYQYLLTQQQEYAKRLSLVASHTNNLVIITDRFGKIEWVNKSFETLTSYKCEEVIGLSPGKLLQGPKTSLESRQLMAKAIKNAEPFQIETVNYDKNKNEYWVAIDATPVKDDDGNVKHFIAIETNITQRVKAEQAMAEIEYNYHSVVDNIPDIVLRLDAQGGLLFMNKAWQDFFQTDINKHLGLPIANFVMSEDVEKLNTALTGYSSGNREVKRLDIRLTNALNEPNWVEMTLTPITSFNGTHLTSIAATVVDIQERVIAEQILLDAKHQAESLAESKSRFMANISHEIRTPLNAVIGCADILHDTGLTTDQKRYTQMIKTSSDALLSILDDVLTYSRFEAQAISIDNQPFSLDICLEEAIDIVSESAVQKGLELIFDLHPDVPAQVVGDHGRIRQIAINLLSNAIKFTQKGSLIVTAQCVEFENNKFTLQLSFKDTGIGIAQNKLESMFKPFIQSDNSITREYGGSGLGLAICKQICDAAGGSITVNSQFGKGSEFIVNYPLLIDTSEQVQREGFSARAKKPYVCVISKNLPLNTAIEHMLTRHSIDFSRLENIEKLDSIDTPDAIVTTNKADLDAAQQFLKSYKSLNTPCLLLIDLLGKNQKTEAPSSGMLMFNGPFKPSHLPRAIAALEEELFHLDIIFTNKKETTLNTATINAQPFKGTHVLVVEDNKNNQIVIQQFLEQQGCLVKIASNGQEAIEKVKTQTIDLIFMDIQMPILDGISATKKIRELAIVTPIIALTANAIHGDKERFIKAGMNDYLAKPIISEKLNLLLNQYLPKLNDAKHSKLERINEIWSLLK</sequence>
<dbReference type="PANTHER" id="PTHR45339:SF1">
    <property type="entry name" value="HYBRID SIGNAL TRANSDUCTION HISTIDINE KINASE J"/>
    <property type="match status" value="1"/>
</dbReference>
<dbReference type="InterPro" id="IPR036097">
    <property type="entry name" value="HisK_dim/P_sf"/>
</dbReference>
<feature type="domain" description="PAC" evidence="9">
    <location>
        <begin position="223"/>
        <end position="277"/>
    </location>
</feature>
<dbReference type="SMART" id="SM00091">
    <property type="entry name" value="PAS"/>
    <property type="match status" value="3"/>
</dbReference>
<dbReference type="InterPro" id="IPR001610">
    <property type="entry name" value="PAC"/>
</dbReference>
<dbReference type="CDD" id="cd00130">
    <property type="entry name" value="PAS"/>
    <property type="match status" value="3"/>
</dbReference>
<dbReference type="Gene3D" id="3.40.50.2300">
    <property type="match status" value="1"/>
</dbReference>
<organism evidence="10 11">
    <name type="scientific">Pseudoalteromonas agarivorans</name>
    <dbReference type="NCBI Taxonomy" id="176102"/>
    <lineage>
        <taxon>Bacteria</taxon>
        <taxon>Pseudomonadati</taxon>
        <taxon>Pseudomonadota</taxon>
        <taxon>Gammaproteobacteria</taxon>
        <taxon>Alteromonadales</taxon>
        <taxon>Pseudoalteromonadaceae</taxon>
        <taxon>Pseudoalteromonas</taxon>
    </lineage>
</organism>
<dbReference type="SUPFAM" id="SSF52172">
    <property type="entry name" value="CheY-like"/>
    <property type="match status" value="1"/>
</dbReference>
<evidence type="ECO:0000256" key="4">
    <source>
        <dbReference type="ARBA" id="ARBA00023012"/>
    </source>
</evidence>
<keyword evidence="4" id="KW-0902">Two-component regulatory system</keyword>
<protein>
    <recommendedName>
        <fullName evidence="2">histidine kinase</fullName>
        <ecNumber evidence="2">2.7.13.3</ecNumber>
    </recommendedName>
</protein>
<accession>A0AAD0TXP5</accession>
<dbReference type="CDD" id="cd16922">
    <property type="entry name" value="HATPase_EvgS-ArcB-TorS-like"/>
    <property type="match status" value="1"/>
</dbReference>
<dbReference type="GO" id="GO:0000155">
    <property type="term" value="F:phosphorelay sensor kinase activity"/>
    <property type="evidence" value="ECO:0007669"/>
    <property type="project" value="InterPro"/>
</dbReference>
<dbReference type="InterPro" id="IPR003594">
    <property type="entry name" value="HATPase_dom"/>
</dbReference>
<evidence type="ECO:0000256" key="3">
    <source>
        <dbReference type="ARBA" id="ARBA00022553"/>
    </source>
</evidence>
<dbReference type="Pfam" id="PF00512">
    <property type="entry name" value="HisKA"/>
    <property type="match status" value="1"/>
</dbReference>
<dbReference type="InterPro" id="IPR003661">
    <property type="entry name" value="HisK_dim/P_dom"/>
</dbReference>
<dbReference type="PROSITE" id="PS50109">
    <property type="entry name" value="HIS_KIN"/>
    <property type="match status" value="1"/>
</dbReference>
<proteinExistence type="predicted"/>
<dbReference type="SMART" id="SM00387">
    <property type="entry name" value="HATPase_c"/>
    <property type="match status" value="1"/>
</dbReference>
<dbReference type="InterPro" id="IPR001789">
    <property type="entry name" value="Sig_transdc_resp-reg_receiver"/>
</dbReference>
<dbReference type="Pfam" id="PF13426">
    <property type="entry name" value="PAS_9"/>
    <property type="match status" value="2"/>
</dbReference>
<dbReference type="SUPFAM" id="SSF47384">
    <property type="entry name" value="Homodimeric domain of signal transducing histidine kinase"/>
    <property type="match status" value="1"/>
</dbReference>
<evidence type="ECO:0000259" key="6">
    <source>
        <dbReference type="PROSITE" id="PS50109"/>
    </source>
</evidence>
<evidence type="ECO:0000256" key="2">
    <source>
        <dbReference type="ARBA" id="ARBA00012438"/>
    </source>
</evidence>
<dbReference type="RefSeq" id="WP_121637197.1">
    <property type="nucleotide sequence ID" value="NZ_CP033065.1"/>
</dbReference>
<feature type="domain" description="PAC" evidence="9">
    <location>
        <begin position="352"/>
        <end position="405"/>
    </location>
</feature>
<dbReference type="SUPFAM" id="SSF55874">
    <property type="entry name" value="ATPase domain of HSP90 chaperone/DNA topoisomerase II/histidine kinase"/>
    <property type="match status" value="1"/>
</dbReference>
<dbReference type="InterPro" id="IPR035965">
    <property type="entry name" value="PAS-like_dom_sf"/>
</dbReference>
<comment type="catalytic activity">
    <reaction evidence="1">
        <text>ATP + protein L-histidine = ADP + protein N-phospho-L-histidine.</text>
        <dbReference type="EC" id="2.7.13.3"/>
    </reaction>
</comment>
<feature type="modified residue" description="4-aspartylphosphate" evidence="5">
    <location>
        <position position="852"/>
    </location>
</feature>
<feature type="domain" description="Response regulatory" evidence="7">
    <location>
        <begin position="803"/>
        <end position="917"/>
    </location>
</feature>
<evidence type="ECO:0000259" key="7">
    <source>
        <dbReference type="PROSITE" id="PS50110"/>
    </source>
</evidence>
<dbReference type="PANTHER" id="PTHR45339">
    <property type="entry name" value="HYBRID SIGNAL TRANSDUCTION HISTIDINE KINASE J"/>
    <property type="match status" value="1"/>
</dbReference>
<keyword evidence="3 5" id="KW-0597">Phosphoprotein</keyword>
<dbReference type="InterPro" id="IPR013656">
    <property type="entry name" value="PAS_4"/>
</dbReference>
<gene>
    <name evidence="10" type="ORF">D9T18_05070</name>
</gene>
<dbReference type="Pfam" id="PF08448">
    <property type="entry name" value="PAS_4"/>
    <property type="match status" value="1"/>
</dbReference>
<dbReference type="InterPro" id="IPR011006">
    <property type="entry name" value="CheY-like_superfamily"/>
</dbReference>
<evidence type="ECO:0000259" key="9">
    <source>
        <dbReference type="PROSITE" id="PS50113"/>
    </source>
</evidence>
<feature type="domain" description="PAS" evidence="8">
    <location>
        <begin position="151"/>
        <end position="222"/>
    </location>
</feature>
<dbReference type="SMART" id="SM00388">
    <property type="entry name" value="HisKA"/>
    <property type="match status" value="1"/>
</dbReference>
<evidence type="ECO:0000256" key="5">
    <source>
        <dbReference type="PROSITE-ProRule" id="PRU00169"/>
    </source>
</evidence>
<evidence type="ECO:0000259" key="8">
    <source>
        <dbReference type="PROSITE" id="PS50112"/>
    </source>
</evidence>
<dbReference type="InterPro" id="IPR000700">
    <property type="entry name" value="PAS-assoc_C"/>
</dbReference>
<feature type="domain" description="PAS" evidence="8">
    <location>
        <begin position="27"/>
        <end position="97"/>
    </location>
</feature>
<evidence type="ECO:0000256" key="1">
    <source>
        <dbReference type="ARBA" id="ARBA00000085"/>
    </source>
</evidence>
<feature type="domain" description="Histidine kinase" evidence="6">
    <location>
        <begin position="423"/>
        <end position="644"/>
    </location>
</feature>
<dbReference type="InterPro" id="IPR004358">
    <property type="entry name" value="Sig_transdc_His_kin-like_C"/>
</dbReference>
<dbReference type="EC" id="2.7.13.3" evidence="2"/>
<dbReference type="SMART" id="SM00086">
    <property type="entry name" value="PAC"/>
    <property type="match status" value="2"/>
</dbReference>
<dbReference type="PROSITE" id="PS50113">
    <property type="entry name" value="PAC"/>
    <property type="match status" value="2"/>
</dbReference>
<dbReference type="CDD" id="cd00082">
    <property type="entry name" value="HisKA"/>
    <property type="match status" value="1"/>
</dbReference>
<dbReference type="Gene3D" id="3.30.450.20">
    <property type="entry name" value="PAS domain"/>
    <property type="match status" value="3"/>
</dbReference>
<dbReference type="Proteomes" id="UP000279995">
    <property type="component" value="Chromosome I"/>
</dbReference>
<dbReference type="FunFam" id="3.30.565.10:FF:000010">
    <property type="entry name" value="Sensor histidine kinase RcsC"/>
    <property type="match status" value="1"/>
</dbReference>
<dbReference type="PROSITE" id="PS50110">
    <property type="entry name" value="RESPONSE_REGULATORY"/>
    <property type="match status" value="1"/>
</dbReference>
<dbReference type="Gene3D" id="1.10.287.130">
    <property type="match status" value="1"/>
</dbReference>
<reference evidence="10 11" key="1">
    <citation type="submission" date="2018-10" db="EMBL/GenBank/DDBJ databases">
        <title>Complete Genome Sequence and Transcriptomic Profiles of a Marine Bacterium, Pseudoalteromonas agarivorans Hao 2018.</title>
        <authorList>
            <person name="Hao L."/>
        </authorList>
    </citation>
    <scope>NUCLEOTIDE SEQUENCE [LARGE SCALE GENOMIC DNA]</scope>
    <source>
        <strain evidence="10 11">Hao 2018</strain>
    </source>
</reference>
<evidence type="ECO:0000313" key="11">
    <source>
        <dbReference type="Proteomes" id="UP000279995"/>
    </source>
</evidence>
<dbReference type="Pfam" id="PF00072">
    <property type="entry name" value="Response_reg"/>
    <property type="match status" value="1"/>
</dbReference>
<dbReference type="PRINTS" id="PR00344">
    <property type="entry name" value="BCTRLSENSOR"/>
</dbReference>